<feature type="compositionally biased region" description="Low complexity" evidence="1">
    <location>
        <begin position="218"/>
        <end position="237"/>
    </location>
</feature>
<accession>H2A0Q7</accession>
<name>H2A0Q7_MUHV1</name>
<reference evidence="2 3" key="1">
    <citation type="journal article" date="2013" name="Virology">
        <title>The genome of murine cytomegalovirus is shaped by purifying selection and extensive recombination.</title>
        <authorList>
            <person name="Smith L.M."/>
            <person name="McWhorter A.R."/>
            <person name="Shellam G.R."/>
            <person name="Redwood A.J."/>
        </authorList>
    </citation>
    <scope>NUCLEOTIDE SEQUENCE [LARGE SCALE GENOMIC DNA]</scope>
    <source>
        <strain evidence="2">AA18d</strain>
    </source>
</reference>
<dbReference type="Proteomes" id="UP000155106">
    <property type="component" value="Segment"/>
</dbReference>
<evidence type="ECO:0000313" key="2">
    <source>
        <dbReference type="EMBL" id="CCE56521.1"/>
    </source>
</evidence>
<evidence type="ECO:0000256" key="1">
    <source>
        <dbReference type="SAM" id="MobiDB-lite"/>
    </source>
</evidence>
<sequence length="327" mass="35913">MYRHVGYILLSAFAVLLNKNAFATNCQSPSSGMDFTPGMCVRVPFASVASASRNGVQLLTCQLLPVCIPAIWYATWTVRTSTSVPDITSISDTEDEYSGSGAPPKHRQPRSYGAYLDTSNIMIIDFITFNSTSTSIPYYSGTWNNDSDTRVHVNQSLLGIHFNQQNGSITLPHNSLLKFHNFGCEVIACIDPTTTTSSQTQVPSTPPPSGFTPPPSRSTPSSSKSTESQTTTKATTSQRRKHVQHIPRYTQLRPQQASQAPMSHTRTTSHAIIAPSTTTSHTEDEIIHTAIDEEEFVFLHSGHISINSDSNVLLIVAMSLLWIYIFI</sequence>
<feature type="compositionally biased region" description="Pro residues" evidence="1">
    <location>
        <begin position="204"/>
        <end position="217"/>
    </location>
</feature>
<feature type="compositionally biased region" description="Polar residues" evidence="1">
    <location>
        <begin position="252"/>
        <end position="265"/>
    </location>
</feature>
<proteinExistence type="predicted"/>
<organism evidence="2 3">
    <name type="scientific">Murid herpesvirus 1</name>
    <name type="common">MuHV-1</name>
    <name type="synonym">Mouse cytomegalovirus</name>
    <dbReference type="NCBI Taxonomy" id="10366"/>
    <lineage>
        <taxon>Viruses</taxon>
        <taxon>Duplodnaviria</taxon>
        <taxon>Heunggongvirae</taxon>
        <taxon>Peploviricota</taxon>
        <taxon>Herviviricetes</taxon>
        <taxon>Herpesvirales</taxon>
        <taxon>Orthoherpesviridae</taxon>
        <taxon>Betaherpesvirinae</taxon>
        <taxon>Muromegalovirus</taxon>
        <taxon>Muromegalovirus muridbeta1</taxon>
    </lineage>
</organism>
<protein>
    <submittedName>
        <fullName evidence="2">M15 protein</fullName>
    </submittedName>
</protein>
<dbReference type="EMBL" id="HE610451">
    <property type="protein sequence ID" value="CCE56521.1"/>
    <property type="molecule type" value="Genomic_DNA"/>
</dbReference>
<gene>
    <name evidence="2" type="primary">m15</name>
</gene>
<feature type="region of interest" description="Disordered" evidence="1">
    <location>
        <begin position="195"/>
        <end position="265"/>
    </location>
</feature>
<evidence type="ECO:0000313" key="3">
    <source>
        <dbReference type="Proteomes" id="UP000155106"/>
    </source>
</evidence>
<organismHost>
    <name type="scientific">Mus musculus</name>
    <name type="common">Mouse</name>
    <dbReference type="NCBI Taxonomy" id="10090"/>
</organismHost>
<feature type="region of interest" description="Disordered" evidence="1">
    <location>
        <begin position="89"/>
        <end position="110"/>
    </location>
</feature>